<gene>
    <name evidence="1" type="ORF">TGEB3V08_LOCUS3254</name>
</gene>
<proteinExistence type="predicted"/>
<dbReference type="AlphaFoldDB" id="A0A7R9PJT8"/>
<reference evidence="1" key="1">
    <citation type="submission" date="2020-11" db="EMBL/GenBank/DDBJ databases">
        <authorList>
            <person name="Tran Van P."/>
        </authorList>
    </citation>
    <scope>NUCLEOTIDE SEQUENCE</scope>
</reference>
<protein>
    <submittedName>
        <fullName evidence="1">Uncharacterized protein</fullName>
    </submittedName>
</protein>
<evidence type="ECO:0000313" key="1">
    <source>
        <dbReference type="EMBL" id="CAD7589289.1"/>
    </source>
</evidence>
<name>A0A7R9PJT8_TIMGE</name>
<accession>A0A7R9PJT8</accession>
<dbReference type="EMBL" id="OE840024">
    <property type="protein sequence ID" value="CAD7589289.1"/>
    <property type="molecule type" value="Genomic_DNA"/>
</dbReference>
<sequence>MTKQYLQSNRTLMTVRVIPLSGKDPRYQPEIEPWTPRLVASCIDHYITGLVTPIIVNSVFTFFQGHRGSIRTSLLAGSSFNVTWHLAYPHRHRFSLLVLRIRINYASELWRRNIFSFLRTIEVDSTAIFVECTYGDEGTVWCGTFGKLSLDYGN</sequence>
<organism evidence="1">
    <name type="scientific">Timema genevievae</name>
    <name type="common">Walking stick</name>
    <dbReference type="NCBI Taxonomy" id="629358"/>
    <lineage>
        <taxon>Eukaryota</taxon>
        <taxon>Metazoa</taxon>
        <taxon>Ecdysozoa</taxon>
        <taxon>Arthropoda</taxon>
        <taxon>Hexapoda</taxon>
        <taxon>Insecta</taxon>
        <taxon>Pterygota</taxon>
        <taxon>Neoptera</taxon>
        <taxon>Polyneoptera</taxon>
        <taxon>Phasmatodea</taxon>
        <taxon>Timematodea</taxon>
        <taxon>Timematoidea</taxon>
        <taxon>Timematidae</taxon>
        <taxon>Timema</taxon>
    </lineage>
</organism>